<evidence type="ECO:0000313" key="11">
    <source>
        <dbReference type="Proteomes" id="UP000198280"/>
    </source>
</evidence>
<dbReference type="InterPro" id="IPR011701">
    <property type="entry name" value="MFS"/>
</dbReference>
<dbReference type="EMBL" id="FZOF01000028">
    <property type="protein sequence ID" value="SNT47020.1"/>
    <property type="molecule type" value="Genomic_DNA"/>
</dbReference>
<feature type="transmembrane region" description="Helical" evidence="8">
    <location>
        <begin position="40"/>
        <end position="64"/>
    </location>
</feature>
<dbReference type="PANTHER" id="PTHR23517">
    <property type="entry name" value="RESISTANCE PROTEIN MDTM, PUTATIVE-RELATED-RELATED"/>
    <property type="match status" value="1"/>
</dbReference>
<evidence type="ECO:0000256" key="3">
    <source>
        <dbReference type="ARBA" id="ARBA00022475"/>
    </source>
</evidence>
<gene>
    <name evidence="10" type="ORF">SAMN05216252_12888</name>
</gene>
<feature type="region of interest" description="Disordered" evidence="7">
    <location>
        <begin position="1"/>
        <end position="31"/>
    </location>
</feature>
<keyword evidence="11" id="KW-1185">Reference proteome</keyword>
<feature type="domain" description="Major facilitator superfamily (MFS) profile" evidence="9">
    <location>
        <begin position="38"/>
        <end position="423"/>
    </location>
</feature>
<keyword evidence="4 8" id="KW-0812">Transmembrane</keyword>
<keyword evidence="6 8" id="KW-0472">Membrane</keyword>
<protein>
    <submittedName>
        <fullName evidence="10">Predicted arabinose efflux permease, MFS family</fullName>
    </submittedName>
</protein>
<keyword evidence="3" id="KW-1003">Cell membrane</keyword>
<evidence type="ECO:0000256" key="8">
    <source>
        <dbReference type="SAM" id="Phobius"/>
    </source>
</evidence>
<feature type="transmembrane region" description="Helical" evidence="8">
    <location>
        <begin position="282"/>
        <end position="302"/>
    </location>
</feature>
<evidence type="ECO:0000256" key="1">
    <source>
        <dbReference type="ARBA" id="ARBA00004651"/>
    </source>
</evidence>
<proteinExistence type="predicted"/>
<keyword evidence="5 8" id="KW-1133">Transmembrane helix</keyword>
<feature type="transmembrane region" description="Helical" evidence="8">
    <location>
        <begin position="70"/>
        <end position="93"/>
    </location>
</feature>
<evidence type="ECO:0000313" key="10">
    <source>
        <dbReference type="EMBL" id="SNT47020.1"/>
    </source>
</evidence>
<name>A0A239MX01_9ACTN</name>
<dbReference type="PANTHER" id="PTHR23517:SF13">
    <property type="entry name" value="MAJOR FACILITATOR SUPERFAMILY MFS_1"/>
    <property type="match status" value="1"/>
</dbReference>
<dbReference type="AlphaFoldDB" id="A0A239MX01"/>
<accession>A0A239MX01</accession>
<feature type="transmembrane region" description="Helical" evidence="8">
    <location>
        <begin position="199"/>
        <end position="218"/>
    </location>
</feature>
<dbReference type="InterPro" id="IPR036259">
    <property type="entry name" value="MFS_trans_sf"/>
</dbReference>
<feature type="transmembrane region" description="Helical" evidence="8">
    <location>
        <begin position="401"/>
        <end position="421"/>
    </location>
</feature>
<feature type="transmembrane region" description="Helical" evidence="8">
    <location>
        <begin position="130"/>
        <end position="151"/>
    </location>
</feature>
<dbReference type="InterPro" id="IPR050171">
    <property type="entry name" value="MFS_Transporters"/>
</dbReference>
<dbReference type="PROSITE" id="PS50850">
    <property type="entry name" value="MFS"/>
    <property type="match status" value="1"/>
</dbReference>
<dbReference type="Gene3D" id="1.20.1250.20">
    <property type="entry name" value="MFS general substrate transporter like domains"/>
    <property type="match status" value="1"/>
</dbReference>
<dbReference type="RefSeq" id="WP_220093367.1">
    <property type="nucleotide sequence ID" value="NZ_FZOF01000028.1"/>
</dbReference>
<reference evidence="10 11" key="1">
    <citation type="submission" date="2017-06" db="EMBL/GenBank/DDBJ databases">
        <authorList>
            <person name="Kim H.J."/>
            <person name="Triplett B.A."/>
        </authorList>
    </citation>
    <scope>NUCLEOTIDE SEQUENCE [LARGE SCALE GENOMIC DNA]</scope>
    <source>
        <strain evidence="10 11">CGMCC 4.1858</strain>
    </source>
</reference>
<feature type="transmembrane region" description="Helical" evidence="8">
    <location>
        <begin position="172"/>
        <end position="193"/>
    </location>
</feature>
<evidence type="ECO:0000256" key="7">
    <source>
        <dbReference type="SAM" id="MobiDB-lite"/>
    </source>
</evidence>
<evidence type="ECO:0000256" key="4">
    <source>
        <dbReference type="ARBA" id="ARBA00022692"/>
    </source>
</evidence>
<feature type="transmembrane region" description="Helical" evidence="8">
    <location>
        <begin position="371"/>
        <end position="395"/>
    </location>
</feature>
<dbReference type="SUPFAM" id="SSF103473">
    <property type="entry name" value="MFS general substrate transporter"/>
    <property type="match status" value="1"/>
</dbReference>
<dbReference type="GO" id="GO:0022857">
    <property type="term" value="F:transmembrane transporter activity"/>
    <property type="evidence" value="ECO:0007669"/>
    <property type="project" value="InterPro"/>
</dbReference>
<dbReference type="Proteomes" id="UP000198280">
    <property type="component" value="Unassembled WGS sequence"/>
</dbReference>
<comment type="subcellular location">
    <subcellularLocation>
        <location evidence="1">Cell membrane</location>
        <topology evidence="1">Multi-pass membrane protein</topology>
    </subcellularLocation>
</comment>
<feature type="transmembrane region" description="Helical" evidence="8">
    <location>
        <begin position="105"/>
        <end position="124"/>
    </location>
</feature>
<feature type="transmembrane region" description="Helical" evidence="8">
    <location>
        <begin position="309"/>
        <end position="330"/>
    </location>
</feature>
<dbReference type="InterPro" id="IPR020846">
    <property type="entry name" value="MFS_dom"/>
</dbReference>
<organism evidence="10 11">
    <name type="scientific">Actinacidiphila glaucinigra</name>
    <dbReference type="NCBI Taxonomy" id="235986"/>
    <lineage>
        <taxon>Bacteria</taxon>
        <taxon>Bacillati</taxon>
        <taxon>Actinomycetota</taxon>
        <taxon>Actinomycetes</taxon>
        <taxon>Kitasatosporales</taxon>
        <taxon>Streptomycetaceae</taxon>
        <taxon>Actinacidiphila</taxon>
    </lineage>
</organism>
<evidence type="ECO:0000259" key="9">
    <source>
        <dbReference type="PROSITE" id="PS50850"/>
    </source>
</evidence>
<sequence length="423" mass="43229">MSPQTATAGRATRSASHAGATARPPFRSARRSPLGHGPGFWVIAFAFLTAMAFTAVPAPLWALYQAREGFSTFMVTVVFAAYAVGVVVSLFLAGHVSDRFGRRRVLLPAVIVEALAAVMFLTSTSLGVVIAARVVSGLGVGMITATATAHLSELHTTARPHAGRGRSDLISTTANMGGFAVGPLVSGLLAQYADAPLRTPYLVFLALLLLAAVGVALVPETVEPAEEPPAYRPQRVTVPPAARPAFFAACGATLAAFAVLGLFTSVGPAFVAGTLHHPSRALAGLVPFLDFGCAAGAQALLLRVGARRQLATGLAAMVTGLAAVTTAVWLPSFGLFLAGGMAAGAGAGVLFKGTVSTVVSLAEPRRRGEALAGLFLAAYIGLAVPVLGLGVGTLYVSQRLALLGFAAALIAICAAVSRRLLRR</sequence>
<evidence type="ECO:0000256" key="2">
    <source>
        <dbReference type="ARBA" id="ARBA00022448"/>
    </source>
</evidence>
<dbReference type="Pfam" id="PF07690">
    <property type="entry name" value="MFS_1"/>
    <property type="match status" value="1"/>
</dbReference>
<feature type="transmembrane region" description="Helical" evidence="8">
    <location>
        <begin position="245"/>
        <end position="270"/>
    </location>
</feature>
<feature type="transmembrane region" description="Helical" evidence="8">
    <location>
        <begin position="336"/>
        <end position="359"/>
    </location>
</feature>
<evidence type="ECO:0000256" key="6">
    <source>
        <dbReference type="ARBA" id="ARBA00023136"/>
    </source>
</evidence>
<evidence type="ECO:0000256" key="5">
    <source>
        <dbReference type="ARBA" id="ARBA00022989"/>
    </source>
</evidence>
<dbReference type="GO" id="GO:0005886">
    <property type="term" value="C:plasma membrane"/>
    <property type="evidence" value="ECO:0007669"/>
    <property type="project" value="UniProtKB-SubCell"/>
</dbReference>
<feature type="compositionally biased region" description="Low complexity" evidence="7">
    <location>
        <begin position="1"/>
        <end position="27"/>
    </location>
</feature>
<keyword evidence="2" id="KW-0813">Transport</keyword>